<dbReference type="EMBL" id="CAKXYP010000009">
    <property type="protein sequence ID" value="CAH9416528.1"/>
    <property type="molecule type" value="Genomic_DNA"/>
</dbReference>
<evidence type="ECO:0000313" key="3">
    <source>
        <dbReference type="Proteomes" id="UP001154015"/>
    </source>
</evidence>
<sequence>MERATLTGVVARGPWPGCTTGSVKVQHGGAPMGGRRLGALRARGVVGLCCHPREDGECGGAGPDDEFVLGGLQFVAESAVDEAEDGADCRYGGCAGLPGRERGCVVVLPWRLRSKGEHMFDESGQHLHGLHSASGDGTACGVDRGEEAEVNARLATETSFDAFVDLDQALADDEAGIPAQRDAFHIGDRPEPARRRSHRRGHHARTAAPPRRRAVTRTQALSQFRCERAQLVSDVTADARGRRFLLGGRRGVVGAGAGEIRLRTRPADLFCGRSCAAGSLPHRSARSASMRSACPAGRRWETWTGTGRRVLRP</sequence>
<comment type="caution">
    <text evidence="2">The sequence shown here is derived from an EMBL/GenBank/DDBJ whole genome shotgun (WGS) entry which is preliminary data.</text>
</comment>
<keyword evidence="3" id="KW-1185">Reference proteome</keyword>
<organism evidence="2 3">
    <name type="scientific">Streptomyces globisporus</name>
    <dbReference type="NCBI Taxonomy" id="1908"/>
    <lineage>
        <taxon>Bacteria</taxon>
        <taxon>Bacillati</taxon>
        <taxon>Actinomycetota</taxon>
        <taxon>Actinomycetes</taxon>
        <taxon>Kitasatosporales</taxon>
        <taxon>Streptomycetaceae</taxon>
        <taxon>Streptomyces</taxon>
    </lineage>
</organism>
<evidence type="ECO:0000313" key="2">
    <source>
        <dbReference type="EMBL" id="CAH9416528.1"/>
    </source>
</evidence>
<feature type="region of interest" description="Disordered" evidence="1">
    <location>
        <begin position="187"/>
        <end position="214"/>
    </location>
</feature>
<proteinExistence type="predicted"/>
<reference evidence="2" key="1">
    <citation type="submission" date="2022-03" db="EMBL/GenBank/DDBJ databases">
        <authorList>
            <person name="Leyn A S."/>
        </authorList>
    </citation>
    <scope>NUCLEOTIDE SEQUENCE</scope>
    <source>
        <strain evidence="2">Streptomyces globisporus 4-3</strain>
    </source>
</reference>
<dbReference type="Proteomes" id="UP001154015">
    <property type="component" value="Unassembled WGS sequence"/>
</dbReference>
<feature type="compositionally biased region" description="Basic residues" evidence="1">
    <location>
        <begin position="195"/>
        <end position="214"/>
    </location>
</feature>
<accession>A0ABM9GY22</accession>
<gene>
    <name evidence="2" type="ORF">SGL43_03553</name>
</gene>
<name>A0ABM9GY22_STRGL</name>
<protein>
    <submittedName>
        <fullName evidence="2">Uncharacterized protein</fullName>
    </submittedName>
</protein>
<evidence type="ECO:0000256" key="1">
    <source>
        <dbReference type="SAM" id="MobiDB-lite"/>
    </source>
</evidence>